<dbReference type="FunFam" id="3.40.190.10:FF:000050">
    <property type="entry name" value="Sulfonate ABC transporter substrate-binding protein"/>
    <property type="match status" value="1"/>
</dbReference>
<dbReference type="PANTHER" id="PTHR30024">
    <property type="entry name" value="ALIPHATIC SULFONATES-BINDING PROTEIN-RELATED"/>
    <property type="match status" value="1"/>
</dbReference>
<keyword evidence="8" id="KW-1185">Reference proteome</keyword>
<dbReference type="RefSeq" id="WP_076601724.1">
    <property type="nucleotide sequence ID" value="NZ_FTMD01000005.1"/>
</dbReference>
<evidence type="ECO:0000256" key="6">
    <source>
        <dbReference type="SAM" id="SignalP"/>
    </source>
</evidence>
<dbReference type="Pfam" id="PF13379">
    <property type="entry name" value="NMT1_2"/>
    <property type="match status" value="1"/>
</dbReference>
<evidence type="ECO:0000256" key="3">
    <source>
        <dbReference type="ARBA" id="ARBA00022729"/>
    </source>
</evidence>
<gene>
    <name evidence="7" type="ORF">SAMN05421829_10520</name>
</gene>
<accession>A0A1N6TJP9</accession>
<dbReference type="Gene3D" id="3.40.190.10">
    <property type="entry name" value="Periplasmic binding protein-like II"/>
    <property type="match status" value="2"/>
</dbReference>
<evidence type="ECO:0000256" key="4">
    <source>
        <dbReference type="ARBA" id="ARBA00055538"/>
    </source>
</evidence>
<name>A0A1N6TJP9_9RHOO</name>
<keyword evidence="3 6" id="KW-0732">Signal</keyword>
<dbReference type="AlphaFoldDB" id="A0A1N6TJP9"/>
<dbReference type="Proteomes" id="UP000186819">
    <property type="component" value="Unassembled WGS sequence"/>
</dbReference>
<protein>
    <recommendedName>
        <fullName evidence="5">Putative aliphatic sulfonates-binding protein</fullName>
    </recommendedName>
</protein>
<comment type="similarity">
    <text evidence="1">Belongs to the bacterial solute-binding protein SsuA/TauA family.</text>
</comment>
<sequence>MKRRSIIAGLGLLLLFGSAQAETIRVAIGTQDPTINTATGGLIIRELKLLEKYLPRDGKYKDAQWDIQWKSFTSGPPLTNEQVAGKLDIGSMADFPAVLNYAAHLKAGKKTLFITALSGSTTGSGNGIVVPANSPVHSLADLKGKQISVPFGSTAHNLLLRAITAQGWDPEKDVNLVSQAPDVGGSALQANKIDAHADFVPFAELFPYRGFARKIYDGAQARNPTFHGTLVDAEYAAKYPEVVVAYLRASIEADRLVAAEPEKFSELIEKITGIEAEVNYLFHGPLGIQTRDQTWKPEYRAATKTAAATLKLLKRTDTDLDIDAFIDDRFIRAAYQQAGLDYEARLKDYGRSPLKAKDAKTGETISDPQQVAQVWIAGEPQVRNYASPRNALEAAKAAEAAGKKVRVVYAHDRNTGIKLFANQAWFTRDAKGSLSAFLLKEDAEAWTKAKGGTVLDYAAASAAVATAPVASAK</sequence>
<comment type="function">
    <text evidence="4">Part of a binding-protein-dependent transport system for aliphatic sulfonates. Putative binding protein.</text>
</comment>
<organism evidence="7 8">
    <name type="scientific">Aromatoleum tolulyticum</name>
    <dbReference type="NCBI Taxonomy" id="34027"/>
    <lineage>
        <taxon>Bacteria</taxon>
        <taxon>Pseudomonadati</taxon>
        <taxon>Pseudomonadota</taxon>
        <taxon>Betaproteobacteria</taxon>
        <taxon>Rhodocyclales</taxon>
        <taxon>Rhodocyclaceae</taxon>
        <taxon>Aromatoleum</taxon>
    </lineage>
</organism>
<dbReference type="SUPFAM" id="SSF160387">
    <property type="entry name" value="NosL/MerB-like"/>
    <property type="match status" value="1"/>
</dbReference>
<evidence type="ECO:0000256" key="2">
    <source>
        <dbReference type="ARBA" id="ARBA00022448"/>
    </source>
</evidence>
<reference evidence="8" key="1">
    <citation type="submission" date="2017-01" db="EMBL/GenBank/DDBJ databases">
        <authorList>
            <person name="Varghese N."/>
            <person name="Submissions S."/>
        </authorList>
    </citation>
    <scope>NUCLEOTIDE SEQUENCE [LARGE SCALE GENOMIC DNA]</scope>
    <source>
        <strain evidence="8">ATCC 51758</strain>
    </source>
</reference>
<evidence type="ECO:0000313" key="7">
    <source>
        <dbReference type="EMBL" id="SIQ53609.1"/>
    </source>
</evidence>
<dbReference type="STRING" id="34027.SAMN05421829_10520"/>
<dbReference type="SUPFAM" id="SSF53850">
    <property type="entry name" value="Periplasmic binding protein-like II"/>
    <property type="match status" value="1"/>
</dbReference>
<evidence type="ECO:0000256" key="5">
    <source>
        <dbReference type="ARBA" id="ARBA00070228"/>
    </source>
</evidence>
<dbReference type="EMBL" id="FTMD01000005">
    <property type="protein sequence ID" value="SIQ53609.1"/>
    <property type="molecule type" value="Genomic_DNA"/>
</dbReference>
<dbReference type="CDD" id="cd13559">
    <property type="entry name" value="PBP2_SsuA_like_3"/>
    <property type="match status" value="1"/>
</dbReference>
<dbReference type="OrthoDB" id="286202at2"/>
<feature type="chain" id="PRO_5012207409" description="Putative aliphatic sulfonates-binding protein" evidence="6">
    <location>
        <begin position="22"/>
        <end position="473"/>
    </location>
</feature>
<feature type="signal peptide" evidence="6">
    <location>
        <begin position="1"/>
        <end position="21"/>
    </location>
</feature>
<evidence type="ECO:0000313" key="8">
    <source>
        <dbReference type="Proteomes" id="UP000186819"/>
    </source>
</evidence>
<dbReference type="PANTHER" id="PTHR30024:SF45">
    <property type="entry name" value="ABC TRANSPORTER SUBSTRATE-BINDING PROTEIN"/>
    <property type="match status" value="1"/>
</dbReference>
<proteinExistence type="inferred from homology"/>
<evidence type="ECO:0000256" key="1">
    <source>
        <dbReference type="ARBA" id="ARBA00010742"/>
    </source>
</evidence>
<keyword evidence="2" id="KW-0813">Transport</keyword>